<reference evidence="1" key="1">
    <citation type="submission" date="2013-08" db="EMBL/GenBank/DDBJ databases">
        <authorList>
            <person name="Mendez C."/>
            <person name="Richter M."/>
            <person name="Ferrer M."/>
            <person name="Sanchez J."/>
        </authorList>
    </citation>
    <scope>NUCLEOTIDE SEQUENCE</scope>
</reference>
<reference evidence="1" key="2">
    <citation type="journal article" date="2014" name="ISME J.">
        <title>Microbial stratification in low pH oxic and suboxic macroscopic growths along an acid mine drainage.</title>
        <authorList>
            <person name="Mendez-Garcia C."/>
            <person name="Mesa V."/>
            <person name="Sprenger R.R."/>
            <person name="Richter M."/>
            <person name="Diez M.S."/>
            <person name="Solano J."/>
            <person name="Bargiela R."/>
            <person name="Golyshina O.V."/>
            <person name="Manteca A."/>
            <person name="Ramos J.L."/>
            <person name="Gallego J.R."/>
            <person name="Llorente I."/>
            <person name="Martins Dos Santos V.A."/>
            <person name="Jensen O.N."/>
            <person name="Pelaez A.I."/>
            <person name="Sanchez J."/>
            <person name="Ferrer M."/>
        </authorList>
    </citation>
    <scope>NUCLEOTIDE SEQUENCE</scope>
</reference>
<protein>
    <submittedName>
        <fullName evidence="1">Plasmid-related transcriptional repressor protein</fullName>
    </submittedName>
</protein>
<organism evidence="1">
    <name type="scientific">mine drainage metagenome</name>
    <dbReference type="NCBI Taxonomy" id="410659"/>
    <lineage>
        <taxon>unclassified sequences</taxon>
        <taxon>metagenomes</taxon>
        <taxon>ecological metagenomes</taxon>
    </lineage>
</organism>
<sequence>MVEARQPDGKLKYKCGGDFKTFNILREYEFNAETEEHTIELDPRWVLLFGAREYELIDWHKRLQIRRGQDMAKSLQRLVATSNERIQRYNLDWLQSKMVYTGRRRNFKSALAAACAELIRLEIIQAWKIEISTRSEEQVAIWLPGTQSVLGCLPT</sequence>
<proteinExistence type="predicted"/>
<dbReference type="EMBL" id="AUZX01014868">
    <property type="protein sequence ID" value="EQD30945.1"/>
    <property type="molecule type" value="Genomic_DNA"/>
</dbReference>
<dbReference type="AlphaFoldDB" id="T0ZMD0"/>
<gene>
    <name evidence="1" type="ORF">B1A_20153</name>
</gene>
<name>T0ZMD0_9ZZZZ</name>
<evidence type="ECO:0000313" key="1">
    <source>
        <dbReference type="EMBL" id="EQD30945.1"/>
    </source>
</evidence>
<accession>T0ZMD0</accession>
<comment type="caution">
    <text evidence="1">The sequence shown here is derived from an EMBL/GenBank/DDBJ whole genome shotgun (WGS) entry which is preliminary data.</text>
</comment>